<evidence type="ECO:0000313" key="2">
    <source>
        <dbReference type="Proteomes" id="UP001062846"/>
    </source>
</evidence>
<organism evidence="1 2">
    <name type="scientific">Rhododendron molle</name>
    <name type="common">Chinese azalea</name>
    <name type="synonym">Azalea mollis</name>
    <dbReference type="NCBI Taxonomy" id="49168"/>
    <lineage>
        <taxon>Eukaryota</taxon>
        <taxon>Viridiplantae</taxon>
        <taxon>Streptophyta</taxon>
        <taxon>Embryophyta</taxon>
        <taxon>Tracheophyta</taxon>
        <taxon>Spermatophyta</taxon>
        <taxon>Magnoliopsida</taxon>
        <taxon>eudicotyledons</taxon>
        <taxon>Gunneridae</taxon>
        <taxon>Pentapetalae</taxon>
        <taxon>asterids</taxon>
        <taxon>Ericales</taxon>
        <taxon>Ericaceae</taxon>
        <taxon>Ericoideae</taxon>
        <taxon>Rhodoreae</taxon>
        <taxon>Rhododendron</taxon>
    </lineage>
</organism>
<dbReference type="EMBL" id="CM046389">
    <property type="protein sequence ID" value="KAI8568902.1"/>
    <property type="molecule type" value="Genomic_DNA"/>
</dbReference>
<protein>
    <submittedName>
        <fullName evidence="1">Uncharacterized protein</fullName>
    </submittedName>
</protein>
<dbReference type="Proteomes" id="UP001062846">
    <property type="component" value="Chromosome 2"/>
</dbReference>
<evidence type="ECO:0000313" key="1">
    <source>
        <dbReference type="EMBL" id="KAI8568902.1"/>
    </source>
</evidence>
<sequence length="76" mass="8550">MDKYQKRMKILAHNLFRTILNSLDLSEPEKNWAAAVYDSGYNALQLNTHPACPDENHRVLPRTPTPSSSPPSTTAK</sequence>
<proteinExistence type="predicted"/>
<keyword evidence="2" id="KW-1185">Reference proteome</keyword>
<comment type="caution">
    <text evidence="1">The sequence shown here is derived from an EMBL/GenBank/DDBJ whole genome shotgun (WGS) entry which is preliminary data.</text>
</comment>
<name>A0ACC0PW47_RHOML</name>
<accession>A0ACC0PW47</accession>
<reference evidence="1" key="1">
    <citation type="submission" date="2022-02" db="EMBL/GenBank/DDBJ databases">
        <title>Plant Genome Project.</title>
        <authorList>
            <person name="Zhang R.-G."/>
        </authorList>
    </citation>
    <scope>NUCLEOTIDE SEQUENCE</scope>
    <source>
        <strain evidence="1">AT1</strain>
    </source>
</reference>
<gene>
    <name evidence="1" type="ORF">RHMOL_Rhmol02G0236800</name>
</gene>